<evidence type="ECO:0000313" key="2">
    <source>
        <dbReference type="Proteomes" id="UP001060024"/>
    </source>
</evidence>
<dbReference type="Proteomes" id="UP001060024">
    <property type="component" value="Segment"/>
</dbReference>
<name>A0A9E7PU56_9VIRU</name>
<evidence type="ECO:0000313" key="1">
    <source>
        <dbReference type="EMBL" id="UUY86265.1"/>
    </source>
</evidence>
<dbReference type="Pfam" id="PF19061">
    <property type="entry name" value="DUF5757"/>
    <property type="match status" value="1"/>
</dbReference>
<dbReference type="InterPro" id="IPR043920">
    <property type="entry name" value="DUF5757"/>
</dbReference>
<protein>
    <submittedName>
        <fullName evidence="1">Uncharacterized protein</fullName>
    </submittedName>
</protein>
<reference evidence="1" key="1">
    <citation type="submission" date="2021-02" db="EMBL/GenBank/DDBJ databases">
        <authorList>
            <person name="Chen J."/>
            <person name="Hu H."/>
            <person name="Huang J."/>
            <person name="Yan X."/>
        </authorList>
    </citation>
    <scope>NUCLEOTIDE SEQUENCE</scope>
    <source>
        <strain evidence="1">GDOU</strain>
    </source>
</reference>
<organism evidence="1 2">
    <name type="scientific">Largemouth bass virus</name>
    <dbReference type="NCBI Taxonomy" id="176656"/>
    <lineage>
        <taxon>Viruses</taxon>
        <taxon>Varidnaviria</taxon>
        <taxon>Bamfordvirae</taxon>
        <taxon>Nucleocytoviricota</taxon>
        <taxon>Megaviricetes</taxon>
        <taxon>Pimascovirales</taxon>
        <taxon>Pimascovirales incertae sedis</taxon>
        <taxon>Iridoviridae</taxon>
        <taxon>Alphairidovirinae</taxon>
        <taxon>Ranavirus</taxon>
        <taxon>Ranavirus micropterus1</taxon>
        <taxon>Santee-Cooper ranavirus</taxon>
    </lineage>
</organism>
<proteinExistence type="predicted"/>
<sequence length="1162" mass="129686">MKVDVNGKTVDVPVGISFLEWTRILASGSSPRFLAWKPTRPKTFRDITDPFWKGQYLDLLALVKDKEELVFPTAAVEQWLQYAPDVKMEELERIFVATHKNKTMMGFSAVVAQTLPTIDPDSVSADREIGFLSKELQESELSVRDARARLVKIDRVQPVAGFQRPNLLRTVFRMTVPELDGQTSFEVLDAAVPDSDCPYISAGKFIKTIPGFKPSPLWPAQTHLVQEVVFFKTDSEKRNLKPLKDMYRRFASAAISVDQDGSAVATFDVHQGQRFIDPSAYAARVLKSVSVDPTDKELVEIGRVVSIKLTGVSFVPYVLTDLLMSGALSSHMMQADELNRAHKIKSTVYAQVCGTGQTVSFQERKEEDGSPYVHVRIRARDDAGVAELTAAAGRVLQEYKTREKEILAFYATYDKSAAKDLRAVAAGPATETSEASGAAPEKTERKILKSLAPDIFLPTYSRKCLHMPVILRGVELEQAKKENKPLMEFPIFGESEKRTYACNHPEHQYPGLRENLLPNKAKYPYVPCCYSKNQLTRPNSKWAIYVRGGKPNDKKAAPEGDALQAEPLPEGALIFLRSILGQVTGSRFFSLRSFSGPETVLNAVYMAVFQTPLTAAQQASEREALAADDAAMGSCAQELYSEPKVDWEAWRREMADASQPLDHLKFYRALETRYDCDIYFMDNKGLIHTQAARGRLRYRPRRPTVIIHVRDTIFTPLMMPPADWVRGPVQNGILTFSPIDAITVKFHTAYQEAQPVYVDGKRMEPIRSDWLPCSMQLVDRLGKTRVLVVEPENYPAFTLVTWPLPPLAAPVTSRETGFPRSPAAGSLAFLGTRFTPKSFRKRLGVLREIVGKLNDGTETCLLTDDPDFAVPLSWADGGTPKYDDPVPSRALEGYTGSEKEARVLLEYAKKAISMREGACNPQSIRRFAENGGVTVNLAVASRSDRPSPRFAAPSKFATKNWSVIVRDQQTARKIIYSLRVAFVNKTCDVSEYRQATLVPNFYKTSTDFVQSDKFTVNVWRDDSDEFAQFKKTRKAIVEWERGLAVPWPLPETEVGSSYSVRFTGISRTFLAMNHPTLDSAMYAAWVWSESGYCPGATNGVVPQDVRVPVYACLKGYKPTLIVKGPDGVPRLDPSTFGDVFKSGALIYKAGEGKPLQYVSLLM</sequence>
<accession>A0A9E7PU56</accession>
<dbReference type="EMBL" id="MW630113">
    <property type="protein sequence ID" value="UUY86265.1"/>
    <property type="molecule type" value="Genomic_DNA"/>
</dbReference>